<dbReference type="Pfam" id="PF23933">
    <property type="entry name" value="DUF7269"/>
    <property type="match status" value="1"/>
</dbReference>
<organism evidence="3 4">
    <name type="scientific">Haloarcula salina</name>
    <dbReference type="NCBI Taxonomy" id="1429914"/>
    <lineage>
        <taxon>Archaea</taxon>
        <taxon>Methanobacteriati</taxon>
        <taxon>Methanobacteriota</taxon>
        <taxon>Stenosarchaea group</taxon>
        <taxon>Halobacteria</taxon>
        <taxon>Halobacteriales</taxon>
        <taxon>Haloarculaceae</taxon>
        <taxon>Haloarcula</taxon>
    </lineage>
</organism>
<name>A0AA41KIU4_9EURY</name>
<keyword evidence="2" id="KW-0812">Transmembrane</keyword>
<feature type="region of interest" description="Disordered" evidence="1">
    <location>
        <begin position="231"/>
        <end position="290"/>
    </location>
</feature>
<evidence type="ECO:0000256" key="1">
    <source>
        <dbReference type="SAM" id="MobiDB-lite"/>
    </source>
</evidence>
<dbReference type="EMBL" id="JAHQXE010000005">
    <property type="protein sequence ID" value="MBV0903221.1"/>
    <property type="molecule type" value="Genomic_DNA"/>
</dbReference>
<dbReference type="Proteomes" id="UP001166304">
    <property type="component" value="Unassembled WGS sequence"/>
</dbReference>
<feature type="transmembrane region" description="Helical" evidence="2">
    <location>
        <begin position="38"/>
        <end position="58"/>
    </location>
</feature>
<reference evidence="3" key="1">
    <citation type="submission" date="2021-06" db="EMBL/GenBank/DDBJ databases">
        <title>New haloarchaea isolates fom saline soil.</title>
        <authorList>
            <person name="Duran-Viseras A."/>
            <person name="Sanchez-Porro C.S."/>
            <person name="Ventosa A."/>
        </authorList>
    </citation>
    <scope>NUCLEOTIDE SEQUENCE</scope>
    <source>
        <strain evidence="3">JCM 18369</strain>
    </source>
</reference>
<protein>
    <submittedName>
        <fullName evidence="3">Uncharacterized protein</fullName>
    </submittedName>
</protein>
<gene>
    <name evidence="3" type="ORF">KTS37_15635</name>
</gene>
<accession>A0AA41KIU4</accession>
<keyword evidence="4" id="KW-1185">Reference proteome</keyword>
<sequence length="290" mass="30475">MRRRAVVVAGTVAVGLALVAVGAFLALAGAPRPRADGPGAFGAVVVLLGLCVAGWKLWRRPDGPAVSPAPWWEADEFVSDPPEAAPADQRISGTAMVEHVESAAARARDGAPIAESLDPVREPLRTALVDALVRGGRDPDDVRDDLTAGTWTDDPVAAAVLDEAVTPADRPFRARVRAWLFPEQAVRRRSARAMAAVGAATDEALPAVVGQRAPRSVPVLAPTVDDLRRAADGSLQRSVDGALTRREFAGAERERADGDRRADETGPVDRSESPTDVAGDWSDVGPEVSD</sequence>
<dbReference type="AlphaFoldDB" id="A0AA41KIU4"/>
<evidence type="ECO:0000313" key="4">
    <source>
        <dbReference type="Proteomes" id="UP001166304"/>
    </source>
</evidence>
<dbReference type="InterPro" id="IPR055693">
    <property type="entry name" value="DUF7269"/>
</dbReference>
<proteinExistence type="predicted"/>
<dbReference type="RefSeq" id="WP_162413966.1">
    <property type="nucleotide sequence ID" value="NZ_JAHQXE010000005.1"/>
</dbReference>
<keyword evidence="2" id="KW-0472">Membrane</keyword>
<evidence type="ECO:0000256" key="2">
    <source>
        <dbReference type="SAM" id="Phobius"/>
    </source>
</evidence>
<comment type="caution">
    <text evidence="3">The sequence shown here is derived from an EMBL/GenBank/DDBJ whole genome shotgun (WGS) entry which is preliminary data.</text>
</comment>
<evidence type="ECO:0000313" key="3">
    <source>
        <dbReference type="EMBL" id="MBV0903221.1"/>
    </source>
</evidence>
<keyword evidence="2" id="KW-1133">Transmembrane helix</keyword>
<feature type="compositionally biased region" description="Basic and acidic residues" evidence="1">
    <location>
        <begin position="243"/>
        <end position="273"/>
    </location>
</feature>